<evidence type="ECO:0000256" key="3">
    <source>
        <dbReference type="ARBA" id="ARBA00022530"/>
    </source>
</evidence>
<evidence type="ECO:0000256" key="12">
    <source>
        <dbReference type="ARBA" id="ARBA00023180"/>
    </source>
</evidence>
<dbReference type="Pfam" id="PF19236">
    <property type="entry name" value="ADAMTS_CR_3"/>
    <property type="match status" value="1"/>
</dbReference>
<evidence type="ECO:0000313" key="19">
    <source>
        <dbReference type="EMBL" id="GFO22282.1"/>
    </source>
</evidence>
<dbReference type="InterPro" id="IPR013273">
    <property type="entry name" value="ADAMTS/ADAMTS-like"/>
</dbReference>
<evidence type="ECO:0000256" key="11">
    <source>
        <dbReference type="ARBA" id="ARBA00023157"/>
    </source>
</evidence>
<keyword evidence="4" id="KW-0645">Protease</keyword>
<dbReference type="SUPFAM" id="SSF55486">
    <property type="entry name" value="Metalloproteases ('zincins'), catalytic domain"/>
    <property type="match status" value="1"/>
</dbReference>
<keyword evidence="2" id="KW-0964">Secreted</keyword>
<dbReference type="GO" id="GO:0031012">
    <property type="term" value="C:extracellular matrix"/>
    <property type="evidence" value="ECO:0007669"/>
    <property type="project" value="TreeGrafter"/>
</dbReference>
<feature type="binding site" evidence="14 16">
    <location>
        <position position="513"/>
    </location>
    <ligand>
        <name>Zn(2+)</name>
        <dbReference type="ChEBI" id="CHEBI:29105"/>
        <note>catalytic</note>
    </ligand>
</feature>
<dbReference type="Pfam" id="PF17771">
    <property type="entry name" value="ADAMTS_CR_2"/>
    <property type="match status" value="1"/>
</dbReference>
<dbReference type="PANTHER" id="PTHR13723:SF311">
    <property type="entry name" value="ADAM CYSTEINE-RICH DOMAIN-CONTAINING PROTEIN"/>
    <property type="match status" value="1"/>
</dbReference>
<dbReference type="InterPro" id="IPR001590">
    <property type="entry name" value="Peptidase_M12B"/>
</dbReference>
<dbReference type="PRINTS" id="PR01857">
    <property type="entry name" value="ADAMTSFAMILY"/>
</dbReference>
<dbReference type="InterPro" id="IPR045371">
    <property type="entry name" value="ADAMTS_CR_3"/>
</dbReference>
<feature type="binding site" evidence="14">
    <location>
        <position position="354"/>
    </location>
    <ligand>
        <name>Ca(2+)</name>
        <dbReference type="ChEBI" id="CHEBI:29108"/>
        <label>1</label>
    </ligand>
</feature>
<evidence type="ECO:0000256" key="5">
    <source>
        <dbReference type="ARBA" id="ARBA00022723"/>
    </source>
</evidence>
<dbReference type="InterPro" id="IPR000884">
    <property type="entry name" value="TSP1_rpt"/>
</dbReference>
<evidence type="ECO:0000256" key="1">
    <source>
        <dbReference type="ARBA" id="ARBA00004498"/>
    </source>
</evidence>
<dbReference type="AlphaFoldDB" id="A0AAV4BSC5"/>
<dbReference type="InterPro" id="IPR050439">
    <property type="entry name" value="ADAMTS_ADAMTS-like"/>
</dbReference>
<dbReference type="EMBL" id="BLXT01005367">
    <property type="protein sequence ID" value="GFO22282.1"/>
    <property type="molecule type" value="Genomic_DNA"/>
</dbReference>
<comment type="subcellular location">
    <subcellularLocation>
        <location evidence="1">Secreted</location>
        <location evidence="1">Extracellular space</location>
        <location evidence="1">Extracellular matrix</location>
    </subcellularLocation>
</comment>
<evidence type="ECO:0000256" key="16">
    <source>
        <dbReference type="PROSITE-ProRule" id="PRU00276"/>
    </source>
</evidence>
<dbReference type="GO" id="GO:0006508">
    <property type="term" value="P:proteolysis"/>
    <property type="evidence" value="ECO:0007669"/>
    <property type="project" value="UniProtKB-KW"/>
</dbReference>
<name>A0AAV4BSC5_9GAST</name>
<feature type="disulfide bond" evidence="15">
    <location>
        <begin position="679"/>
        <end position="717"/>
    </location>
</feature>
<keyword evidence="20" id="KW-1185">Reference proteome</keyword>
<feature type="region of interest" description="Disordered" evidence="17">
    <location>
        <begin position="962"/>
        <end position="985"/>
    </location>
</feature>
<dbReference type="Gene3D" id="2.20.100.10">
    <property type="entry name" value="Thrombospondin type-1 (TSP1) repeat"/>
    <property type="match status" value="1"/>
</dbReference>
<sequence length="985" mass="113168">MWFDGNEERHPKKTKMLGYKKNRGSFLQLKADRQSQKKKERLVSDNNFLCDEKKKLHKSLSSFGYDDLLAQLNHFETVIPQLVDESGDFLSYHVTHSGVQHHHYQELKARTKRSVNSQRNHNGDRRELKTNDWRRSNRTRSQNLDPNLRLDGSDQAGRNSVFYKLRAYGREFHFNLSLNTQLLAKDFVVEFWGEDEAKRGLGRVVGGGEDIWGCHYTGVTLDLHASDAAISNCNGLHGIFSTDTDDYFVEPLWNHTNVVGVEGHPHIVYSKASLKLGDISRHCGVREDRWRRKMQELYRKRRRRNRYNNILREYSPHRKWRPKRKLRRMRKRYQYRLKGKRRMRRSVSKARHVETMVVIDKKMMDHHRTYGHEETTAALTAYVLTVMNIVAKLFHNPTIGNAINIIVTRLVVITSEKGKDLPEINYHADKSLDSFCKWQYRLQQKKGNNSDNHYHHDNAILMTRYDICTYKNDPCGTLGLAPVESMCDQQRSCNINQDIGLASAFTIAHEIGHNFGMLHDGADNQCGRPGNEPARLMASRLTSETSPFHWSSCSRRYVTDFLDSGKGRCLDNVPLKREVYPRDLPGDTYDMDAQCRLQFGPTSTACMRQGACGELWCIDANSSCVTYRIPAAEGTECQISEEKNGWCYQGNCRNPKYEAVTVHGSWGEWGSWGECSRTCEGGVLISERKCDNPEPKDGGRYCVGQRKRYKSCNLKPCPEGEPNFRQVQCSEHDSTAFRGRYYKWVPYSGEQVKPCSLVCMAEGYSFYTERSPKVKDGTKCFPDQPHVCINGKCQFVGCDGHLGSNVKEDNCRVCGGDNSTCKTISGLFDKPLPTGEYQEIVKIPKGAMHVKVTEAKVSKNYLALKDTRDKYFINGEWTIDWPRKFPIASTVFHYKLADNEPESLLALGPTGEDLVVMMLLQEDNRGIEYQYNLPVNTSDREQHDISLYVWSHLVWSDCSKSCSRGRTKKHNLDQTQNQNGAQRKS</sequence>
<feature type="disulfide bond" evidence="15">
    <location>
        <begin position="436"/>
        <end position="493"/>
    </location>
</feature>
<evidence type="ECO:0000256" key="10">
    <source>
        <dbReference type="ARBA" id="ARBA00023049"/>
    </source>
</evidence>
<evidence type="ECO:0000256" key="9">
    <source>
        <dbReference type="ARBA" id="ARBA00022833"/>
    </source>
</evidence>
<evidence type="ECO:0000259" key="18">
    <source>
        <dbReference type="PROSITE" id="PS50215"/>
    </source>
</evidence>
<dbReference type="Gene3D" id="3.40.1620.60">
    <property type="match status" value="1"/>
</dbReference>
<accession>A0AAV4BSC5</accession>
<dbReference type="InterPro" id="IPR041645">
    <property type="entry name" value="ADAMTS_CR_2"/>
</dbReference>
<proteinExistence type="predicted"/>
<evidence type="ECO:0000256" key="4">
    <source>
        <dbReference type="ARBA" id="ARBA00022670"/>
    </source>
</evidence>
<feature type="binding site" evidence="14">
    <location>
        <position position="569"/>
    </location>
    <ligand>
        <name>Ca(2+)</name>
        <dbReference type="ChEBI" id="CHEBI:29108"/>
        <label>1</label>
    </ligand>
</feature>
<feature type="binding site" evidence="14">
    <location>
        <position position="457"/>
    </location>
    <ligand>
        <name>Ca(2+)</name>
        <dbReference type="ChEBI" id="CHEBI:29108"/>
        <label>1</label>
    </ligand>
</feature>
<dbReference type="InterPro" id="IPR036383">
    <property type="entry name" value="TSP1_rpt_sf"/>
</dbReference>
<dbReference type="SUPFAM" id="SSF82895">
    <property type="entry name" value="TSP-1 type 1 repeat"/>
    <property type="match status" value="1"/>
</dbReference>
<feature type="region of interest" description="Disordered" evidence="17">
    <location>
        <begin position="104"/>
        <end position="152"/>
    </location>
</feature>
<dbReference type="Pfam" id="PF01421">
    <property type="entry name" value="Reprolysin"/>
    <property type="match status" value="1"/>
</dbReference>
<feature type="active site" evidence="13 16">
    <location>
        <position position="510"/>
    </location>
</feature>
<keyword evidence="7" id="KW-0677">Repeat</keyword>
<comment type="caution">
    <text evidence="16">Lacks conserved residue(s) required for the propagation of feature annotation.</text>
</comment>
<dbReference type="GO" id="GO:0046872">
    <property type="term" value="F:metal ion binding"/>
    <property type="evidence" value="ECO:0007669"/>
    <property type="project" value="UniProtKB-KW"/>
</dbReference>
<keyword evidence="14" id="KW-0106">Calcium</keyword>
<dbReference type="FunFam" id="2.20.100.10:FF:000006">
    <property type="entry name" value="A disintegrin and metalloproteinase with thrombospondin motifs 1"/>
    <property type="match status" value="1"/>
</dbReference>
<feature type="binding site" evidence="14">
    <location>
        <position position="354"/>
    </location>
    <ligand>
        <name>Ca(2+)</name>
        <dbReference type="ChEBI" id="CHEBI:29108"/>
        <label>2</label>
    </ligand>
</feature>
<dbReference type="FunFam" id="3.40.390.10:FF:000001">
    <property type="entry name" value="A disintegrin and metalloproteinase with thrombospondin motifs 1"/>
    <property type="match status" value="1"/>
</dbReference>
<dbReference type="InterPro" id="IPR002870">
    <property type="entry name" value="Peptidase_M12B_N"/>
</dbReference>
<evidence type="ECO:0000256" key="17">
    <source>
        <dbReference type="SAM" id="MobiDB-lite"/>
    </source>
</evidence>
<feature type="disulfide bond" evidence="15">
    <location>
        <begin position="606"/>
        <end position="624"/>
    </location>
</feature>
<comment type="cofactor">
    <cofactor evidence="14">
        <name>Zn(2+)</name>
        <dbReference type="ChEBI" id="CHEBI:29105"/>
    </cofactor>
    <text evidence="14">Binds 1 zinc ion per subunit.</text>
</comment>
<feature type="disulfide bond" evidence="15">
    <location>
        <begin position="468"/>
        <end position="475"/>
    </location>
</feature>
<feature type="binding site" evidence="14 16">
    <location>
        <position position="509"/>
    </location>
    <ligand>
        <name>Zn(2+)</name>
        <dbReference type="ChEBI" id="CHEBI:29105"/>
        <note>catalytic</note>
    </ligand>
</feature>
<dbReference type="Gene3D" id="2.60.120.830">
    <property type="match status" value="1"/>
</dbReference>
<keyword evidence="5 14" id="KW-0479">Metal-binding</keyword>
<dbReference type="CDD" id="cd04273">
    <property type="entry name" value="ZnMc_ADAMTS_like"/>
    <property type="match status" value="1"/>
</dbReference>
<evidence type="ECO:0000313" key="20">
    <source>
        <dbReference type="Proteomes" id="UP000735302"/>
    </source>
</evidence>
<dbReference type="Pfam" id="PF01562">
    <property type="entry name" value="Pep_M12B_propep"/>
    <property type="match status" value="1"/>
</dbReference>
<evidence type="ECO:0000256" key="2">
    <source>
        <dbReference type="ARBA" id="ARBA00022525"/>
    </source>
</evidence>
<dbReference type="SMART" id="SM00209">
    <property type="entry name" value="TSP1"/>
    <property type="match status" value="1"/>
</dbReference>
<evidence type="ECO:0000256" key="8">
    <source>
        <dbReference type="ARBA" id="ARBA00022801"/>
    </source>
</evidence>
<feature type="disulfide bond" evidence="15">
    <location>
        <begin position="637"/>
        <end position="652"/>
    </location>
</feature>
<keyword evidence="8" id="KW-0378">Hydrolase</keyword>
<organism evidence="19 20">
    <name type="scientific">Plakobranchus ocellatus</name>
    <dbReference type="NCBI Taxonomy" id="259542"/>
    <lineage>
        <taxon>Eukaryota</taxon>
        <taxon>Metazoa</taxon>
        <taxon>Spiralia</taxon>
        <taxon>Lophotrochozoa</taxon>
        <taxon>Mollusca</taxon>
        <taxon>Gastropoda</taxon>
        <taxon>Heterobranchia</taxon>
        <taxon>Euthyneura</taxon>
        <taxon>Panpulmonata</taxon>
        <taxon>Sacoglossa</taxon>
        <taxon>Placobranchoidea</taxon>
        <taxon>Plakobranchidae</taxon>
        <taxon>Plakobranchus</taxon>
    </lineage>
</organism>
<feature type="disulfide bond" evidence="15">
    <location>
        <begin position="595"/>
        <end position="617"/>
    </location>
</feature>
<keyword evidence="6" id="KW-0732">Signal</keyword>
<evidence type="ECO:0000256" key="14">
    <source>
        <dbReference type="PIRSR" id="PIRSR613273-2"/>
    </source>
</evidence>
<dbReference type="FunFam" id="2.60.120.830:FF:000001">
    <property type="entry name" value="A disintegrin and metalloproteinase with thrombospondin motifs 1"/>
    <property type="match status" value="1"/>
</dbReference>
<dbReference type="Pfam" id="PF00090">
    <property type="entry name" value="TSP_1"/>
    <property type="match status" value="2"/>
</dbReference>
<feature type="disulfide bond" evidence="15">
    <location>
        <begin position="487"/>
        <end position="569"/>
    </location>
</feature>
<evidence type="ECO:0000256" key="7">
    <source>
        <dbReference type="ARBA" id="ARBA00022737"/>
    </source>
</evidence>
<feature type="disulfide bond" evidence="15">
    <location>
        <begin position="675"/>
        <end position="712"/>
    </location>
</feature>
<dbReference type="PROSITE" id="PS50092">
    <property type="entry name" value="TSP1"/>
    <property type="match status" value="1"/>
</dbReference>
<dbReference type="GO" id="GO:0030198">
    <property type="term" value="P:extracellular matrix organization"/>
    <property type="evidence" value="ECO:0007669"/>
    <property type="project" value="InterPro"/>
</dbReference>
<reference evidence="19 20" key="1">
    <citation type="journal article" date="2021" name="Elife">
        <title>Chloroplast acquisition without the gene transfer in kleptoplastic sea slugs, Plakobranchus ocellatus.</title>
        <authorList>
            <person name="Maeda T."/>
            <person name="Takahashi S."/>
            <person name="Yoshida T."/>
            <person name="Shimamura S."/>
            <person name="Takaki Y."/>
            <person name="Nagai Y."/>
            <person name="Toyoda A."/>
            <person name="Suzuki Y."/>
            <person name="Arimoto A."/>
            <person name="Ishii H."/>
            <person name="Satoh N."/>
            <person name="Nishiyama T."/>
            <person name="Hasebe M."/>
            <person name="Maruyama T."/>
            <person name="Minagawa J."/>
            <person name="Obokata J."/>
            <person name="Shigenobu S."/>
        </authorList>
    </citation>
    <scope>NUCLEOTIDE SEQUENCE [LARGE SCALE GENOMIC DNA]</scope>
</reference>
<dbReference type="Proteomes" id="UP000735302">
    <property type="component" value="Unassembled WGS sequence"/>
</dbReference>
<feature type="domain" description="Peptidase M12B" evidence="18">
    <location>
        <begin position="351"/>
        <end position="574"/>
    </location>
</feature>
<feature type="disulfide bond" evidence="15">
    <location>
        <begin position="690"/>
        <end position="702"/>
    </location>
</feature>
<feature type="compositionally biased region" description="Polar residues" evidence="17">
    <location>
        <begin position="973"/>
        <end position="985"/>
    </location>
</feature>
<feature type="disulfide bond" evidence="15">
    <location>
        <begin position="526"/>
        <end position="553"/>
    </location>
</feature>
<dbReference type="Pfam" id="PF05986">
    <property type="entry name" value="ADAMTS_spacer1"/>
    <property type="match status" value="1"/>
</dbReference>
<dbReference type="InterPro" id="IPR024079">
    <property type="entry name" value="MetalloPept_cat_dom_sf"/>
</dbReference>
<evidence type="ECO:0000256" key="15">
    <source>
        <dbReference type="PIRSR" id="PIRSR613273-3"/>
    </source>
</evidence>
<keyword evidence="10 19" id="KW-0482">Metalloprotease</keyword>
<keyword evidence="12" id="KW-0325">Glycoprotein</keyword>
<feature type="disulfide bond" evidence="15">
    <location>
        <begin position="612"/>
        <end position="647"/>
    </location>
</feature>
<gene>
    <name evidence="19" type="ORF">PoB_004878700</name>
</gene>
<dbReference type="PROSITE" id="PS50215">
    <property type="entry name" value="ADAM_MEPRO"/>
    <property type="match status" value="1"/>
</dbReference>
<dbReference type="InterPro" id="IPR010294">
    <property type="entry name" value="ADAMTS_spacer1"/>
</dbReference>
<feature type="binding site" evidence="14 16">
    <location>
        <position position="519"/>
    </location>
    <ligand>
        <name>Zn(2+)</name>
        <dbReference type="ChEBI" id="CHEBI:29105"/>
        <note>catalytic</note>
    </ligand>
</feature>
<dbReference type="PANTHER" id="PTHR13723">
    <property type="entry name" value="ADAMTS A DISINTEGRIN AND METALLOPROTEASE WITH THROMBOSPONDIN MOTIFS PROTEASE"/>
    <property type="match status" value="1"/>
</dbReference>
<dbReference type="Gene3D" id="3.40.390.10">
    <property type="entry name" value="Collagenase (Catalytic Domain)"/>
    <property type="match status" value="1"/>
</dbReference>
<comment type="caution">
    <text evidence="19">The sequence shown here is derived from an EMBL/GenBank/DDBJ whole genome shotgun (WGS) entry which is preliminary data.</text>
</comment>
<dbReference type="GO" id="GO:0004222">
    <property type="term" value="F:metalloendopeptidase activity"/>
    <property type="evidence" value="ECO:0007669"/>
    <property type="project" value="InterPro"/>
</dbReference>
<evidence type="ECO:0000256" key="6">
    <source>
        <dbReference type="ARBA" id="ARBA00022729"/>
    </source>
</evidence>
<feature type="compositionally biased region" description="Basic and acidic residues" evidence="17">
    <location>
        <begin position="121"/>
        <end position="135"/>
    </location>
</feature>
<evidence type="ECO:0000256" key="13">
    <source>
        <dbReference type="PIRSR" id="PIRSR613273-1"/>
    </source>
</evidence>
<keyword evidence="11 15" id="KW-1015">Disulfide bond</keyword>
<protein>
    <submittedName>
        <fullName evidence="19">A disintegrin and metalloproteinase with thrombospondin motifs 6</fullName>
    </submittedName>
</protein>
<keyword evidence="3" id="KW-0272">Extracellular matrix</keyword>
<keyword evidence="9 14" id="KW-0862">Zinc</keyword>